<dbReference type="RefSeq" id="WP_177171909.1">
    <property type="nucleotide sequence ID" value="NZ_CP024845.1"/>
</dbReference>
<evidence type="ECO:0008006" key="3">
    <source>
        <dbReference type="Google" id="ProtNLM"/>
    </source>
</evidence>
<accession>A0A2H4PXU5</accession>
<reference evidence="1 2" key="1">
    <citation type="submission" date="2016-10" db="EMBL/GenBank/DDBJ databases">
        <authorList>
            <person name="de Groot N.N."/>
        </authorList>
    </citation>
    <scope>NUCLEOTIDE SEQUENCE [LARGE SCALE GENOMIC DNA]</scope>
    <source>
        <strain evidence="1 2">DSM 22187</strain>
    </source>
</reference>
<dbReference type="Proteomes" id="UP000198888">
    <property type="component" value="Unassembled WGS sequence"/>
</dbReference>
<protein>
    <recommendedName>
        <fullName evidence="3">Small CPxCG-related zinc finger protein</fullName>
    </recommendedName>
</protein>
<name>A0A1H6T188_9EURY</name>
<evidence type="ECO:0000313" key="2">
    <source>
        <dbReference type="Proteomes" id="UP000198888"/>
    </source>
</evidence>
<dbReference type="STRING" id="1073996.SAMN05444271_10649"/>
<evidence type="ECO:0000313" key="1">
    <source>
        <dbReference type="EMBL" id="SEI70857.1"/>
    </source>
</evidence>
<gene>
    <name evidence="1" type="ORF">SAMN05444271_10649</name>
</gene>
<dbReference type="EMBL" id="FNYR01000006">
    <property type="protein sequence ID" value="SEI70857.1"/>
    <property type="molecule type" value="Genomic_DNA"/>
</dbReference>
<accession>A0A1H6T188</accession>
<dbReference type="InterPro" id="IPR049697">
    <property type="entry name" value="HVO_0758-like"/>
</dbReference>
<dbReference type="GeneID" id="76389815"/>
<sequence length="56" mass="6519">MKSTRKGLRDDELEKDNYGRIVCAECNETLKKANNPDEVFSVRTCPECAVEWKELR</sequence>
<dbReference type="AlphaFoldDB" id="A0A1H6T188"/>
<dbReference type="NCBIfam" id="NF041912">
    <property type="entry name" value="HVO_0758"/>
    <property type="match status" value="1"/>
</dbReference>
<organism evidence="1 2">
    <name type="scientific">Halohasta litchfieldiae</name>
    <dbReference type="NCBI Taxonomy" id="1073996"/>
    <lineage>
        <taxon>Archaea</taxon>
        <taxon>Methanobacteriati</taxon>
        <taxon>Methanobacteriota</taxon>
        <taxon>Stenosarchaea group</taxon>
        <taxon>Halobacteria</taxon>
        <taxon>Halobacteriales</taxon>
        <taxon>Haloferacaceae</taxon>
        <taxon>Halohasta</taxon>
    </lineage>
</organism>
<keyword evidence="2" id="KW-1185">Reference proteome</keyword>
<proteinExistence type="predicted"/>
<dbReference type="OrthoDB" id="165399at2157"/>
<dbReference type="Pfam" id="PF23137">
    <property type="entry name" value="HVO_0758"/>
    <property type="match status" value="1"/>
</dbReference>
<dbReference type="KEGG" id="hae:halTADL_0118"/>